<dbReference type="GO" id="GO:0042597">
    <property type="term" value="C:periplasmic space"/>
    <property type="evidence" value="ECO:0007669"/>
    <property type="project" value="UniProtKB-SubCell"/>
</dbReference>
<dbReference type="PANTHER" id="PTHR30600:SF7">
    <property type="entry name" value="CYTOCHROME C PEROXIDASE-RELATED"/>
    <property type="match status" value="1"/>
</dbReference>
<gene>
    <name evidence="9" type="ORF">MNB_SM-3-847</name>
</gene>
<sequence>MKSILFISSLTLSSLLFAQSGITPIPKTLSYNTDQAELGKKLFQDPILSHNGTISCASCHHLKTNGADSIQYSFGIDGKETDYNTPTVFNSIFNFVQFYDGRAKDLKEETVMGLEKKNHMGANIDEIIKKLKNSPYKEEFDKVFKEEGLKKETFLRAIVEFEKALITPNSKFDIYLRGDTTVLNDKEKRGYKEFQESGCINCHNGVNIGSNMYQKMGMFAPYSSDKHTFGRFDVTKRDRDKNVYKVPSLRNIADTAPYFHDGSVKTLKDAVEKMYEYQLGTKPTTKQVDDIVAFLKTLSAPKPKILEDKK</sequence>
<evidence type="ECO:0000256" key="4">
    <source>
        <dbReference type="ARBA" id="ARBA00022729"/>
    </source>
</evidence>
<evidence type="ECO:0000256" key="7">
    <source>
        <dbReference type="ARBA" id="ARBA00023004"/>
    </source>
</evidence>
<dbReference type="InterPro" id="IPR051395">
    <property type="entry name" value="Cytochrome_c_Peroxidase/MauG"/>
</dbReference>
<dbReference type="PANTHER" id="PTHR30600">
    <property type="entry name" value="CYTOCHROME C PEROXIDASE-RELATED"/>
    <property type="match status" value="1"/>
</dbReference>
<comment type="subcellular location">
    <subcellularLocation>
        <location evidence="1">Periplasm</location>
    </subcellularLocation>
</comment>
<keyword evidence="3" id="KW-0479">Metal-binding</keyword>
<name>A0A1W1D661_9ZZZZ</name>
<dbReference type="PROSITE" id="PS51007">
    <property type="entry name" value="CYTC"/>
    <property type="match status" value="1"/>
</dbReference>
<evidence type="ECO:0000256" key="6">
    <source>
        <dbReference type="ARBA" id="ARBA00023002"/>
    </source>
</evidence>
<evidence type="ECO:0000259" key="8">
    <source>
        <dbReference type="PROSITE" id="PS51007"/>
    </source>
</evidence>
<dbReference type="PIRSF" id="PIRSF000294">
    <property type="entry name" value="Cytochrome-c_peroxidase"/>
    <property type="match status" value="1"/>
</dbReference>
<evidence type="ECO:0000313" key="9">
    <source>
        <dbReference type="EMBL" id="SFV75917.1"/>
    </source>
</evidence>
<dbReference type="EC" id="1.11.1.5" evidence="9"/>
<dbReference type="GO" id="GO:0020037">
    <property type="term" value="F:heme binding"/>
    <property type="evidence" value="ECO:0007669"/>
    <property type="project" value="InterPro"/>
</dbReference>
<protein>
    <submittedName>
        <fullName evidence="9">Cytochrome c551 peroxidase</fullName>
        <ecNumber evidence="9">1.11.1.5</ecNumber>
    </submittedName>
</protein>
<dbReference type="InterPro" id="IPR004852">
    <property type="entry name" value="Di-haem_cyt_c_peroxidsae"/>
</dbReference>
<proteinExistence type="predicted"/>
<dbReference type="InterPro" id="IPR026259">
    <property type="entry name" value="MauG/Cytc_peroxidase"/>
</dbReference>
<dbReference type="SUPFAM" id="SSF46626">
    <property type="entry name" value="Cytochrome c"/>
    <property type="match status" value="2"/>
</dbReference>
<dbReference type="Pfam" id="PF03150">
    <property type="entry name" value="CCP_MauG"/>
    <property type="match status" value="1"/>
</dbReference>
<dbReference type="GO" id="GO:0009055">
    <property type="term" value="F:electron transfer activity"/>
    <property type="evidence" value="ECO:0007669"/>
    <property type="project" value="InterPro"/>
</dbReference>
<dbReference type="InterPro" id="IPR036909">
    <property type="entry name" value="Cyt_c-like_dom_sf"/>
</dbReference>
<keyword evidence="5" id="KW-0574">Periplasm</keyword>
<keyword evidence="2" id="KW-0349">Heme</keyword>
<keyword evidence="9" id="KW-0575">Peroxidase</keyword>
<accession>A0A1W1D661</accession>
<evidence type="ECO:0000256" key="5">
    <source>
        <dbReference type="ARBA" id="ARBA00022764"/>
    </source>
</evidence>
<keyword evidence="7" id="KW-0408">Iron</keyword>
<feature type="domain" description="Cytochrome c" evidence="8">
    <location>
        <begin position="185"/>
        <end position="299"/>
    </location>
</feature>
<dbReference type="GO" id="GO:0004130">
    <property type="term" value="F:cytochrome-c peroxidase activity"/>
    <property type="evidence" value="ECO:0007669"/>
    <property type="project" value="UniProtKB-EC"/>
</dbReference>
<evidence type="ECO:0000256" key="3">
    <source>
        <dbReference type="ARBA" id="ARBA00022723"/>
    </source>
</evidence>
<keyword evidence="4" id="KW-0732">Signal</keyword>
<dbReference type="EMBL" id="FPHP01000048">
    <property type="protein sequence ID" value="SFV75917.1"/>
    <property type="molecule type" value="Genomic_DNA"/>
</dbReference>
<evidence type="ECO:0000256" key="2">
    <source>
        <dbReference type="ARBA" id="ARBA00022617"/>
    </source>
</evidence>
<organism evidence="9">
    <name type="scientific">hydrothermal vent metagenome</name>
    <dbReference type="NCBI Taxonomy" id="652676"/>
    <lineage>
        <taxon>unclassified sequences</taxon>
        <taxon>metagenomes</taxon>
        <taxon>ecological metagenomes</taxon>
    </lineage>
</organism>
<dbReference type="AlphaFoldDB" id="A0A1W1D661"/>
<dbReference type="InterPro" id="IPR009056">
    <property type="entry name" value="Cyt_c-like_dom"/>
</dbReference>
<keyword evidence="6 9" id="KW-0560">Oxidoreductase</keyword>
<dbReference type="Gene3D" id="1.10.760.10">
    <property type="entry name" value="Cytochrome c-like domain"/>
    <property type="match status" value="2"/>
</dbReference>
<evidence type="ECO:0000256" key="1">
    <source>
        <dbReference type="ARBA" id="ARBA00004418"/>
    </source>
</evidence>
<dbReference type="GO" id="GO:0046872">
    <property type="term" value="F:metal ion binding"/>
    <property type="evidence" value="ECO:0007669"/>
    <property type="project" value="UniProtKB-KW"/>
</dbReference>
<dbReference type="Pfam" id="PF00034">
    <property type="entry name" value="Cytochrom_C"/>
    <property type="match status" value="1"/>
</dbReference>
<reference evidence="9" key="1">
    <citation type="submission" date="2016-10" db="EMBL/GenBank/DDBJ databases">
        <authorList>
            <person name="de Groot N.N."/>
        </authorList>
    </citation>
    <scope>NUCLEOTIDE SEQUENCE</scope>
</reference>